<dbReference type="InterPro" id="IPR011009">
    <property type="entry name" value="Kinase-like_dom_sf"/>
</dbReference>
<dbReference type="PANTHER" id="PTHR43883">
    <property type="entry name" value="SLR0207 PROTEIN"/>
    <property type="match status" value="1"/>
</dbReference>
<gene>
    <name evidence="2" type="ORF">F4554_000666</name>
</gene>
<evidence type="ECO:0000313" key="2">
    <source>
        <dbReference type="EMBL" id="NYH88028.1"/>
    </source>
</evidence>
<dbReference type="Gene3D" id="3.90.1200.10">
    <property type="match status" value="1"/>
</dbReference>
<dbReference type="InterPro" id="IPR052732">
    <property type="entry name" value="Cell-binding_unc_protein"/>
</dbReference>
<evidence type="ECO:0008006" key="4">
    <source>
        <dbReference type="Google" id="ProtNLM"/>
    </source>
</evidence>
<keyword evidence="3" id="KW-1185">Reference proteome</keyword>
<feature type="compositionally biased region" description="Gly residues" evidence="1">
    <location>
        <begin position="374"/>
        <end position="386"/>
    </location>
</feature>
<feature type="compositionally biased region" description="Basic and acidic residues" evidence="1">
    <location>
        <begin position="351"/>
        <end position="361"/>
    </location>
</feature>
<dbReference type="Proteomes" id="UP000579605">
    <property type="component" value="Unassembled WGS sequence"/>
</dbReference>
<reference evidence="2 3" key="1">
    <citation type="submission" date="2020-07" db="EMBL/GenBank/DDBJ databases">
        <title>Sequencing the genomes of 1000 actinobacteria strains.</title>
        <authorList>
            <person name="Klenk H.-P."/>
        </authorList>
    </citation>
    <scope>NUCLEOTIDE SEQUENCE [LARGE SCALE GENOMIC DNA]</scope>
    <source>
        <strain evidence="2 3">DSM 18448</strain>
    </source>
</reference>
<feature type="region of interest" description="Disordered" evidence="1">
    <location>
        <begin position="351"/>
        <end position="386"/>
    </location>
</feature>
<organism evidence="2 3">
    <name type="scientific">Actinopolymorpha rutila</name>
    <dbReference type="NCBI Taxonomy" id="446787"/>
    <lineage>
        <taxon>Bacteria</taxon>
        <taxon>Bacillati</taxon>
        <taxon>Actinomycetota</taxon>
        <taxon>Actinomycetes</taxon>
        <taxon>Propionibacteriales</taxon>
        <taxon>Actinopolymorphaceae</taxon>
        <taxon>Actinopolymorpha</taxon>
    </lineage>
</organism>
<dbReference type="SUPFAM" id="SSF56112">
    <property type="entry name" value="Protein kinase-like (PK-like)"/>
    <property type="match status" value="1"/>
</dbReference>
<evidence type="ECO:0000313" key="3">
    <source>
        <dbReference type="Proteomes" id="UP000579605"/>
    </source>
</evidence>
<comment type="caution">
    <text evidence="2">The sequence shown here is derived from an EMBL/GenBank/DDBJ whole genome shotgun (WGS) entry which is preliminary data.</text>
</comment>
<evidence type="ECO:0000256" key="1">
    <source>
        <dbReference type="SAM" id="MobiDB-lite"/>
    </source>
</evidence>
<dbReference type="Pfam" id="PF13671">
    <property type="entry name" value="AAA_33"/>
    <property type="match status" value="1"/>
</dbReference>
<name>A0A852Z8N5_9ACTN</name>
<sequence length="525" mass="57106">MDGEGTADFSSAALAESHSAVVVFVGDRAYKVKKPVDLGFLDFTTVRAREEACRRELELNRRLAPDVYLGVRHVVDDAGDTRDWVLVMRRMPSARRLSTLVEAGVDVRRDLRELARLLAAFHARAPRDAKVAAAGRPAALLRRWRDNLAGTEPFVGGVLDPATVAEIDRLVQRYVGGRGALLDSRARAGLVVDGHGDLLADDVFCLPDGPRVLDCLEFDDSLRYVDGVDDAAFLAMDLERLGAPDLAESFLGWYGEFTGGLPVASLVHHYVAYRAFVRAKVACLRYRQGMAPAQATARQLAALALDHLRAGEVRLVLVGGLPGTGKSTVAGALADRLGAVVLRTDQIRREIRREGRGEIHPEQPSPRLPAPRGESGGVRGESGYGRGRYTPARVHAAYRELLTRARRLLARGDSVVLDATWKDAAERDAARRLARDTSSTLTEVRCVAPADIGERRIRARVRDLSEATVEVARRMERTYAPWPQAVEIDCAGRPEDALAAAWAAVRDPTQTGLSVGSPTVSPPTT</sequence>
<protein>
    <recommendedName>
        <fullName evidence="4">Gluconate kinase</fullName>
    </recommendedName>
</protein>
<accession>A0A852Z8N5</accession>
<dbReference type="SUPFAM" id="SSF52540">
    <property type="entry name" value="P-loop containing nucleoside triphosphate hydrolases"/>
    <property type="match status" value="1"/>
</dbReference>
<dbReference type="InterPro" id="IPR027417">
    <property type="entry name" value="P-loop_NTPase"/>
</dbReference>
<dbReference type="EMBL" id="JACBZH010000001">
    <property type="protein sequence ID" value="NYH88028.1"/>
    <property type="molecule type" value="Genomic_DNA"/>
</dbReference>
<dbReference type="AlphaFoldDB" id="A0A852Z8N5"/>
<dbReference type="RefSeq" id="WP_202889124.1">
    <property type="nucleotide sequence ID" value="NZ_BAAARR010000004.1"/>
</dbReference>
<proteinExistence type="predicted"/>
<dbReference type="Gene3D" id="3.40.50.300">
    <property type="entry name" value="P-loop containing nucleotide triphosphate hydrolases"/>
    <property type="match status" value="1"/>
</dbReference>
<dbReference type="PANTHER" id="PTHR43883:SF1">
    <property type="entry name" value="GLUCONOKINASE"/>
    <property type="match status" value="1"/>
</dbReference>